<evidence type="ECO:0000313" key="3">
    <source>
        <dbReference type="EMBL" id="CAF4263849.1"/>
    </source>
</evidence>
<dbReference type="Proteomes" id="UP000663844">
    <property type="component" value="Unassembled WGS sequence"/>
</dbReference>
<proteinExistence type="predicted"/>
<accession>A0A814ZSY5</accession>
<comment type="caution">
    <text evidence="2">The sequence shown here is derived from an EMBL/GenBank/DDBJ whole genome shotgun (WGS) entry which is preliminary data.</text>
</comment>
<name>A0A814ZSY5_9BILA</name>
<dbReference type="PANTHER" id="PTHR31655:SF7">
    <property type="entry name" value="PROTEIN FAM78A"/>
    <property type="match status" value="1"/>
</dbReference>
<feature type="compositionally biased region" description="Polar residues" evidence="1">
    <location>
        <begin position="1"/>
        <end position="18"/>
    </location>
</feature>
<sequence length="189" mass="21456">MGTTFSGSGSALKGSTSAIPHGIRSSLLNTPNSSREKDEGRIPLSTTSLLTDSRPLPRIKILELRAEIESKPTLIDETSSSVLKYKTPQFKSHVTFQIPAIDENQNWKIGWIQACTHMEFFNTYGDYGYTSWEFPEMVTREKPLINDSDGRNYPWYGSSHQVVTINGPISHTSKYTVTMRDFFHPWYVE</sequence>
<dbReference type="EMBL" id="CAJOAZ010013209">
    <property type="protein sequence ID" value="CAF4263849.1"/>
    <property type="molecule type" value="Genomic_DNA"/>
</dbReference>
<dbReference type="InterPro" id="IPR029638">
    <property type="entry name" value="FAM78"/>
</dbReference>
<evidence type="ECO:0000256" key="1">
    <source>
        <dbReference type="SAM" id="MobiDB-lite"/>
    </source>
</evidence>
<gene>
    <name evidence="2" type="ORF">JYZ213_LOCUS29453</name>
    <name evidence="3" type="ORF">OXD698_LOCUS44130</name>
</gene>
<organism evidence="2 4">
    <name type="scientific">Adineta steineri</name>
    <dbReference type="NCBI Taxonomy" id="433720"/>
    <lineage>
        <taxon>Eukaryota</taxon>
        <taxon>Metazoa</taxon>
        <taxon>Spiralia</taxon>
        <taxon>Gnathifera</taxon>
        <taxon>Rotifera</taxon>
        <taxon>Eurotatoria</taxon>
        <taxon>Bdelloidea</taxon>
        <taxon>Adinetida</taxon>
        <taxon>Adinetidae</taxon>
        <taxon>Adineta</taxon>
    </lineage>
</organism>
<dbReference type="Proteomes" id="UP000663845">
    <property type="component" value="Unassembled WGS sequence"/>
</dbReference>
<dbReference type="PANTHER" id="PTHR31655">
    <property type="entry name" value="PROTEIN FAM78A"/>
    <property type="match status" value="1"/>
</dbReference>
<dbReference type="AlphaFoldDB" id="A0A814ZSY5"/>
<dbReference type="EMBL" id="CAJNOG010000450">
    <property type="protein sequence ID" value="CAF1247989.1"/>
    <property type="molecule type" value="Genomic_DNA"/>
</dbReference>
<evidence type="ECO:0000313" key="2">
    <source>
        <dbReference type="EMBL" id="CAF1247989.1"/>
    </source>
</evidence>
<protein>
    <submittedName>
        <fullName evidence="2">Uncharacterized protein</fullName>
    </submittedName>
</protein>
<feature type="region of interest" description="Disordered" evidence="1">
    <location>
        <begin position="1"/>
        <end position="49"/>
    </location>
</feature>
<evidence type="ECO:0000313" key="4">
    <source>
        <dbReference type="Proteomes" id="UP000663845"/>
    </source>
</evidence>
<reference evidence="2" key="1">
    <citation type="submission" date="2021-02" db="EMBL/GenBank/DDBJ databases">
        <authorList>
            <person name="Nowell W R."/>
        </authorList>
    </citation>
    <scope>NUCLEOTIDE SEQUENCE</scope>
</reference>